<dbReference type="InterPro" id="IPR003607">
    <property type="entry name" value="HD/PDEase_dom"/>
</dbReference>
<dbReference type="SUPFAM" id="SSF109604">
    <property type="entry name" value="HD-domain/PDEase-like"/>
    <property type="match status" value="2"/>
</dbReference>
<evidence type="ECO:0000313" key="4">
    <source>
        <dbReference type="EMBL" id="XAU16194.1"/>
    </source>
</evidence>
<dbReference type="Gene3D" id="1.10.3210.10">
    <property type="entry name" value="Hypothetical protein af1432"/>
    <property type="match status" value="2"/>
</dbReference>
<dbReference type="PROSITE" id="PS51832">
    <property type="entry name" value="HD_GYP"/>
    <property type="match status" value="1"/>
</dbReference>
<dbReference type="InterPro" id="IPR006675">
    <property type="entry name" value="HDIG_dom"/>
</dbReference>
<gene>
    <name evidence="4" type="ORF">WCY31_05665</name>
</gene>
<dbReference type="InterPro" id="IPR037522">
    <property type="entry name" value="HD_GYP_dom"/>
</dbReference>
<name>A0ABZ3HCZ3_9BACT</name>
<proteinExistence type="predicted"/>
<evidence type="ECO:0000256" key="1">
    <source>
        <dbReference type="ARBA" id="ARBA00023136"/>
    </source>
</evidence>
<dbReference type="InterPro" id="IPR006674">
    <property type="entry name" value="HD_domain"/>
</dbReference>
<dbReference type="Pfam" id="PF01966">
    <property type="entry name" value="HD"/>
    <property type="match status" value="1"/>
</dbReference>
<evidence type="ECO:0000259" key="3">
    <source>
        <dbReference type="PROSITE" id="PS51832"/>
    </source>
</evidence>
<dbReference type="RefSeq" id="WP_345973600.1">
    <property type="nucleotide sequence ID" value="NZ_CP147920.1"/>
</dbReference>
<sequence length="411" mass="46381">MDYELNIREVIYALTEALDLVGIDDTRHGKRVAFIAAECARAAGFDEAFIDDIIGIGMLHDCGVSTTDVHRSLVTQLEWKDEQIHCERGAILLGKVALFQRFALPVYYHYTHWELLEHLPVDRRVKQLANLIYLSDRVDALRSQMGGTGLERSAEIERIIVEHSGTFFAPDFVEAFRTASGRNSFWFSLEDEPLEEQLMEWVGRGENKPFSFSAVREMAQMFADVVDAKSPFTFEHSFGVAALANFLARGFGLDEQRRETVEIAALLHDLGKLRVEDAILNKNGRLDTGEKILMNRHGFDSNMILRRIHGFREIARIASLHHEMLDGKGYPYSLGEEDIPLEARIVTVADIFQALVQTRPYRAAMEPDAAFAILQDMADAGKVDTAVVAMIGTNLQQAYRLAKYKERVKAA</sequence>
<protein>
    <submittedName>
        <fullName evidence="4">HD domain-containing phosphohydrolase</fullName>
    </submittedName>
</protein>
<feature type="domain" description="HD" evidence="2">
    <location>
        <begin position="233"/>
        <end position="355"/>
    </location>
</feature>
<dbReference type="Pfam" id="PF13487">
    <property type="entry name" value="HD_5"/>
    <property type="match status" value="1"/>
</dbReference>
<reference evidence="4 5" key="1">
    <citation type="submission" date="2024-03" db="EMBL/GenBank/DDBJ databases">
        <title>Sulfurimonas sp. HSL3-1.</title>
        <authorList>
            <person name="Wang S."/>
        </authorList>
    </citation>
    <scope>NUCLEOTIDE SEQUENCE [LARGE SCALE GENOMIC DNA]</scope>
    <source>
        <strain evidence="4 5">HSL3-1</strain>
    </source>
</reference>
<dbReference type="SMART" id="SM00471">
    <property type="entry name" value="HDc"/>
    <property type="match status" value="2"/>
</dbReference>
<dbReference type="EMBL" id="CP147920">
    <property type="protein sequence ID" value="XAU16194.1"/>
    <property type="molecule type" value="Genomic_DNA"/>
</dbReference>
<organism evidence="4 5">
    <name type="scientific">Sulfurimonas diazotrophicus</name>
    <dbReference type="NCBI Taxonomy" id="3131939"/>
    <lineage>
        <taxon>Bacteria</taxon>
        <taxon>Pseudomonadati</taxon>
        <taxon>Campylobacterota</taxon>
        <taxon>Epsilonproteobacteria</taxon>
        <taxon>Campylobacterales</taxon>
        <taxon>Sulfurimonadaceae</taxon>
        <taxon>Sulfurimonas</taxon>
    </lineage>
</organism>
<accession>A0ABZ3HCZ3</accession>
<evidence type="ECO:0000313" key="5">
    <source>
        <dbReference type="Proteomes" id="UP001447842"/>
    </source>
</evidence>
<dbReference type="Proteomes" id="UP001447842">
    <property type="component" value="Chromosome"/>
</dbReference>
<dbReference type="PANTHER" id="PTHR43155">
    <property type="entry name" value="CYCLIC DI-GMP PHOSPHODIESTERASE PA4108-RELATED"/>
    <property type="match status" value="1"/>
</dbReference>
<dbReference type="NCBIfam" id="TIGR00277">
    <property type="entry name" value="HDIG"/>
    <property type="match status" value="1"/>
</dbReference>
<dbReference type="PANTHER" id="PTHR43155:SF1">
    <property type="entry name" value="3'3'-CGAMP-SPECIFIC PHOSPHODIESTERASE 1"/>
    <property type="match status" value="1"/>
</dbReference>
<feature type="domain" description="HD-GYP" evidence="3">
    <location>
        <begin position="211"/>
        <end position="406"/>
    </location>
</feature>
<dbReference type="PROSITE" id="PS51831">
    <property type="entry name" value="HD"/>
    <property type="match status" value="1"/>
</dbReference>
<keyword evidence="1" id="KW-0472">Membrane</keyword>
<keyword evidence="5" id="KW-1185">Reference proteome</keyword>
<dbReference type="CDD" id="cd00077">
    <property type="entry name" value="HDc"/>
    <property type="match status" value="2"/>
</dbReference>
<evidence type="ECO:0000259" key="2">
    <source>
        <dbReference type="PROSITE" id="PS51831"/>
    </source>
</evidence>